<dbReference type="EMBL" id="CACVBM020001052">
    <property type="protein sequence ID" value="CAA7026643.1"/>
    <property type="molecule type" value="Genomic_DNA"/>
</dbReference>
<proteinExistence type="predicted"/>
<evidence type="ECO:0000259" key="1">
    <source>
        <dbReference type="Pfam" id="PF07734"/>
    </source>
</evidence>
<sequence>MYEFGSDSWRVVDDIMDPGWRLGYCSINVSLKGSMYGFAEDKTKPQSIVSLVRFDFSTEKCVPVPLPYQRNRFQVAGLSVVKDEKLSVLLQPNVHPRLRYG</sequence>
<gene>
    <name evidence="2" type="ORF">MERR_LOCUS13878</name>
</gene>
<dbReference type="AlphaFoldDB" id="A0A6D2INI0"/>
<reference evidence="2" key="1">
    <citation type="submission" date="2020-01" db="EMBL/GenBank/DDBJ databases">
        <authorList>
            <person name="Mishra B."/>
        </authorList>
    </citation>
    <scope>NUCLEOTIDE SEQUENCE [LARGE SCALE GENOMIC DNA]</scope>
</reference>
<organism evidence="2 3">
    <name type="scientific">Microthlaspi erraticum</name>
    <dbReference type="NCBI Taxonomy" id="1685480"/>
    <lineage>
        <taxon>Eukaryota</taxon>
        <taxon>Viridiplantae</taxon>
        <taxon>Streptophyta</taxon>
        <taxon>Embryophyta</taxon>
        <taxon>Tracheophyta</taxon>
        <taxon>Spermatophyta</taxon>
        <taxon>Magnoliopsida</taxon>
        <taxon>eudicotyledons</taxon>
        <taxon>Gunneridae</taxon>
        <taxon>Pentapetalae</taxon>
        <taxon>rosids</taxon>
        <taxon>malvids</taxon>
        <taxon>Brassicales</taxon>
        <taxon>Brassicaceae</taxon>
        <taxon>Coluteocarpeae</taxon>
        <taxon>Microthlaspi</taxon>
    </lineage>
</organism>
<dbReference type="NCBIfam" id="TIGR01640">
    <property type="entry name" value="F_box_assoc_1"/>
    <property type="match status" value="1"/>
</dbReference>
<dbReference type="InterPro" id="IPR006527">
    <property type="entry name" value="F-box-assoc_dom_typ1"/>
</dbReference>
<dbReference type="Proteomes" id="UP000467841">
    <property type="component" value="Unassembled WGS sequence"/>
</dbReference>
<accession>A0A6D2INI0</accession>
<protein>
    <recommendedName>
        <fullName evidence="1">F-box associated beta-propeller type 1 domain-containing protein</fullName>
    </recommendedName>
</protein>
<evidence type="ECO:0000313" key="2">
    <source>
        <dbReference type="EMBL" id="CAA7026643.1"/>
    </source>
</evidence>
<dbReference type="Pfam" id="PF07734">
    <property type="entry name" value="FBA_1"/>
    <property type="match status" value="1"/>
</dbReference>
<name>A0A6D2INI0_9BRAS</name>
<feature type="domain" description="F-box associated beta-propeller type 1" evidence="1">
    <location>
        <begin position="2"/>
        <end position="93"/>
    </location>
</feature>
<keyword evidence="3" id="KW-1185">Reference proteome</keyword>
<comment type="caution">
    <text evidence="2">The sequence shown here is derived from an EMBL/GenBank/DDBJ whole genome shotgun (WGS) entry which is preliminary data.</text>
</comment>
<dbReference type="InterPro" id="IPR017451">
    <property type="entry name" value="F-box-assoc_interact_dom"/>
</dbReference>
<evidence type="ECO:0000313" key="3">
    <source>
        <dbReference type="Proteomes" id="UP000467841"/>
    </source>
</evidence>
<dbReference type="OrthoDB" id="10569592at2759"/>